<keyword evidence="1" id="KW-0812">Transmembrane</keyword>
<protein>
    <submittedName>
        <fullName evidence="2">Uncharacterized protein</fullName>
    </submittedName>
</protein>
<proteinExistence type="predicted"/>
<dbReference type="EMBL" id="GGEC01075125">
    <property type="protein sequence ID" value="MBX55609.1"/>
    <property type="molecule type" value="Transcribed_RNA"/>
</dbReference>
<feature type="transmembrane region" description="Helical" evidence="1">
    <location>
        <begin position="53"/>
        <end position="73"/>
    </location>
</feature>
<evidence type="ECO:0000313" key="2">
    <source>
        <dbReference type="EMBL" id="MBX55609.1"/>
    </source>
</evidence>
<accession>A0A2P2PLV3</accession>
<keyword evidence="1" id="KW-1133">Transmembrane helix</keyword>
<dbReference type="PROSITE" id="PS51257">
    <property type="entry name" value="PROKAR_LIPOPROTEIN"/>
    <property type="match status" value="1"/>
</dbReference>
<dbReference type="AlphaFoldDB" id="A0A2P2PLV3"/>
<evidence type="ECO:0000256" key="1">
    <source>
        <dbReference type="SAM" id="Phobius"/>
    </source>
</evidence>
<keyword evidence="1" id="KW-0472">Membrane</keyword>
<name>A0A2P2PLV3_RHIMU</name>
<organism evidence="2">
    <name type="scientific">Rhizophora mucronata</name>
    <name type="common">Asiatic mangrove</name>
    <dbReference type="NCBI Taxonomy" id="61149"/>
    <lineage>
        <taxon>Eukaryota</taxon>
        <taxon>Viridiplantae</taxon>
        <taxon>Streptophyta</taxon>
        <taxon>Embryophyta</taxon>
        <taxon>Tracheophyta</taxon>
        <taxon>Spermatophyta</taxon>
        <taxon>Magnoliopsida</taxon>
        <taxon>eudicotyledons</taxon>
        <taxon>Gunneridae</taxon>
        <taxon>Pentapetalae</taxon>
        <taxon>rosids</taxon>
        <taxon>fabids</taxon>
        <taxon>Malpighiales</taxon>
        <taxon>Rhizophoraceae</taxon>
        <taxon>Rhizophora</taxon>
    </lineage>
</organism>
<sequence length="105" mass="11626">MKCQSLCATILFFWTAVACAFRFLTLQKAAEFGFSCFFFPGVVRALATGHCFIFALGVLGRCLTLALGLTIFLDMGKIKANLVTLDFDDFAGMDCRHFTMVLSMK</sequence>
<reference evidence="2" key="1">
    <citation type="submission" date="2018-02" db="EMBL/GenBank/DDBJ databases">
        <title>Rhizophora mucronata_Transcriptome.</title>
        <authorList>
            <person name="Meera S.P."/>
            <person name="Sreeshan A."/>
            <person name="Augustine A."/>
        </authorList>
    </citation>
    <scope>NUCLEOTIDE SEQUENCE</scope>
    <source>
        <tissue evidence="2">Leaf</tissue>
    </source>
</reference>